<name>A0ABU0HR16_9HYPH</name>
<feature type="domain" description="HTH lysR-type" evidence="5">
    <location>
        <begin position="3"/>
        <end position="60"/>
    </location>
</feature>
<reference evidence="6 7" key="1">
    <citation type="submission" date="2023-07" db="EMBL/GenBank/DDBJ databases">
        <title>Genomic Encyclopedia of Type Strains, Phase IV (KMG-IV): sequencing the most valuable type-strain genomes for metagenomic binning, comparative biology and taxonomic classification.</title>
        <authorList>
            <person name="Goeker M."/>
        </authorList>
    </citation>
    <scope>NUCLEOTIDE SEQUENCE [LARGE SCALE GENOMIC DNA]</scope>
    <source>
        <strain evidence="6 7">DSM 19562</strain>
    </source>
</reference>
<dbReference type="EMBL" id="JAUSVV010000016">
    <property type="protein sequence ID" value="MDQ0444774.1"/>
    <property type="molecule type" value="Genomic_DNA"/>
</dbReference>
<keyword evidence="3 6" id="KW-0238">DNA-binding</keyword>
<evidence type="ECO:0000259" key="5">
    <source>
        <dbReference type="PROSITE" id="PS50931"/>
    </source>
</evidence>
<dbReference type="PROSITE" id="PS50931">
    <property type="entry name" value="HTH_LYSR"/>
    <property type="match status" value="1"/>
</dbReference>
<dbReference type="SUPFAM" id="SSF53850">
    <property type="entry name" value="Periplasmic binding protein-like II"/>
    <property type="match status" value="1"/>
</dbReference>
<evidence type="ECO:0000256" key="3">
    <source>
        <dbReference type="ARBA" id="ARBA00023125"/>
    </source>
</evidence>
<dbReference type="InterPro" id="IPR036390">
    <property type="entry name" value="WH_DNA-bd_sf"/>
</dbReference>
<comment type="similarity">
    <text evidence="1">Belongs to the LysR transcriptional regulatory family.</text>
</comment>
<evidence type="ECO:0000313" key="6">
    <source>
        <dbReference type="EMBL" id="MDQ0444774.1"/>
    </source>
</evidence>
<proteinExistence type="inferred from homology"/>
<gene>
    <name evidence="6" type="ORF">QO016_004298</name>
</gene>
<sequence length="292" mass="31611">MQPGWDDFRFVKAVGDRRGLTGAAELLGIDHSTAFRRLGAIEKALDARLFERGRAGYVPTPAGRAMIEAASRIETDVAAFSRAVAGGSEEVAGDLRVTAPAGLAGTLLMPILASFSQKYPAVRLDLILADETLNLSRRDADVAIRASRGPDETLVGRRLTAVAWAVYGRADRIYGPLADEAWIGLREGVAGGLFHRFMKGRAQPERIVLRLNAVTSLREAVASGIGIAPLPCFEGDADPTLRRLGQLEPELRADLWVLTHQDLRRSARIRAFMDHVAGAIVPLRPAFEGRLS</sequence>
<accession>A0ABU0HR16</accession>
<comment type="caution">
    <text evidence="6">The sequence shown here is derived from an EMBL/GenBank/DDBJ whole genome shotgun (WGS) entry which is preliminary data.</text>
</comment>
<dbReference type="InterPro" id="IPR005119">
    <property type="entry name" value="LysR_subst-bd"/>
</dbReference>
<dbReference type="InterPro" id="IPR058163">
    <property type="entry name" value="LysR-type_TF_proteobact-type"/>
</dbReference>
<dbReference type="PANTHER" id="PTHR30537">
    <property type="entry name" value="HTH-TYPE TRANSCRIPTIONAL REGULATOR"/>
    <property type="match status" value="1"/>
</dbReference>
<dbReference type="PANTHER" id="PTHR30537:SF3">
    <property type="entry name" value="TRANSCRIPTIONAL REGULATORY PROTEIN"/>
    <property type="match status" value="1"/>
</dbReference>
<dbReference type="Pfam" id="PF00126">
    <property type="entry name" value="HTH_1"/>
    <property type="match status" value="1"/>
</dbReference>
<evidence type="ECO:0000256" key="4">
    <source>
        <dbReference type="ARBA" id="ARBA00023163"/>
    </source>
</evidence>
<keyword evidence="2" id="KW-0805">Transcription regulation</keyword>
<organism evidence="6 7">
    <name type="scientific">Methylobacterium persicinum</name>
    <dbReference type="NCBI Taxonomy" id="374426"/>
    <lineage>
        <taxon>Bacteria</taxon>
        <taxon>Pseudomonadati</taxon>
        <taxon>Pseudomonadota</taxon>
        <taxon>Alphaproteobacteria</taxon>
        <taxon>Hyphomicrobiales</taxon>
        <taxon>Methylobacteriaceae</taxon>
        <taxon>Methylobacterium</taxon>
    </lineage>
</organism>
<evidence type="ECO:0000256" key="2">
    <source>
        <dbReference type="ARBA" id="ARBA00023015"/>
    </source>
</evidence>
<keyword evidence="7" id="KW-1185">Reference proteome</keyword>
<dbReference type="InterPro" id="IPR036388">
    <property type="entry name" value="WH-like_DNA-bd_sf"/>
</dbReference>
<dbReference type="Gene3D" id="3.40.190.290">
    <property type="match status" value="1"/>
</dbReference>
<dbReference type="RefSeq" id="WP_238248975.1">
    <property type="nucleotide sequence ID" value="NZ_BPQX01000025.1"/>
</dbReference>
<keyword evidence="4" id="KW-0804">Transcription</keyword>
<dbReference type="Gene3D" id="1.10.10.10">
    <property type="entry name" value="Winged helix-like DNA-binding domain superfamily/Winged helix DNA-binding domain"/>
    <property type="match status" value="1"/>
</dbReference>
<dbReference type="InterPro" id="IPR000847">
    <property type="entry name" value="LysR_HTH_N"/>
</dbReference>
<evidence type="ECO:0000313" key="7">
    <source>
        <dbReference type="Proteomes" id="UP001236369"/>
    </source>
</evidence>
<protein>
    <submittedName>
        <fullName evidence="6">DNA-binding transcriptional LysR family regulator</fullName>
    </submittedName>
</protein>
<dbReference type="Pfam" id="PF03466">
    <property type="entry name" value="LysR_substrate"/>
    <property type="match status" value="1"/>
</dbReference>
<evidence type="ECO:0000256" key="1">
    <source>
        <dbReference type="ARBA" id="ARBA00009437"/>
    </source>
</evidence>
<dbReference type="GO" id="GO:0003677">
    <property type="term" value="F:DNA binding"/>
    <property type="evidence" value="ECO:0007669"/>
    <property type="project" value="UniProtKB-KW"/>
</dbReference>
<dbReference type="Proteomes" id="UP001236369">
    <property type="component" value="Unassembled WGS sequence"/>
</dbReference>
<dbReference type="SUPFAM" id="SSF46785">
    <property type="entry name" value="Winged helix' DNA-binding domain"/>
    <property type="match status" value="1"/>
</dbReference>